<dbReference type="OrthoDB" id="9794382at2"/>
<name>A0A239A119_9FIRM</name>
<organism evidence="6 7">
    <name type="scientific">Anaerovirgula multivorans</name>
    <dbReference type="NCBI Taxonomy" id="312168"/>
    <lineage>
        <taxon>Bacteria</taxon>
        <taxon>Bacillati</taxon>
        <taxon>Bacillota</taxon>
        <taxon>Clostridia</taxon>
        <taxon>Peptostreptococcales</taxon>
        <taxon>Natronincolaceae</taxon>
        <taxon>Anaerovirgula</taxon>
    </lineage>
</organism>
<dbReference type="PANTHER" id="PTHR22617:SF23">
    <property type="entry name" value="CHEMOTAXIS PROTEIN CHEW"/>
    <property type="match status" value="1"/>
</dbReference>
<dbReference type="PROSITE" id="PS50851">
    <property type="entry name" value="CHEW"/>
    <property type="match status" value="1"/>
</dbReference>
<evidence type="ECO:0000256" key="4">
    <source>
        <dbReference type="ARBA" id="ARBA00022500"/>
    </source>
</evidence>
<evidence type="ECO:0000259" key="5">
    <source>
        <dbReference type="PROSITE" id="PS50851"/>
    </source>
</evidence>
<protein>
    <recommendedName>
        <fullName evidence="2">Chemotaxis protein CheW</fullName>
    </recommendedName>
</protein>
<dbReference type="Proteomes" id="UP000198304">
    <property type="component" value="Unassembled WGS sequence"/>
</dbReference>
<dbReference type="InterPro" id="IPR039315">
    <property type="entry name" value="CheW"/>
</dbReference>
<dbReference type="GO" id="GO:0007165">
    <property type="term" value="P:signal transduction"/>
    <property type="evidence" value="ECO:0007669"/>
    <property type="project" value="InterPro"/>
</dbReference>
<feature type="domain" description="CheW-like" evidence="5">
    <location>
        <begin position="8"/>
        <end position="148"/>
    </location>
</feature>
<dbReference type="Gene3D" id="2.40.50.180">
    <property type="entry name" value="CheA-289, Domain 4"/>
    <property type="match status" value="1"/>
</dbReference>
<dbReference type="SMART" id="SM00260">
    <property type="entry name" value="CheW"/>
    <property type="match status" value="1"/>
</dbReference>
<dbReference type="Pfam" id="PF01584">
    <property type="entry name" value="CheW"/>
    <property type="match status" value="1"/>
</dbReference>
<dbReference type="Gene3D" id="2.30.30.40">
    <property type="entry name" value="SH3 Domains"/>
    <property type="match status" value="1"/>
</dbReference>
<dbReference type="GO" id="GO:0005829">
    <property type="term" value="C:cytosol"/>
    <property type="evidence" value="ECO:0007669"/>
    <property type="project" value="TreeGrafter"/>
</dbReference>
<keyword evidence="3" id="KW-0963">Cytoplasm</keyword>
<dbReference type="GO" id="GO:0006935">
    <property type="term" value="P:chemotaxis"/>
    <property type="evidence" value="ECO:0007669"/>
    <property type="project" value="UniProtKB-KW"/>
</dbReference>
<dbReference type="RefSeq" id="WP_089281054.1">
    <property type="nucleotide sequence ID" value="NZ_FZOJ01000001.1"/>
</dbReference>
<dbReference type="PANTHER" id="PTHR22617">
    <property type="entry name" value="CHEMOTAXIS SENSOR HISTIDINE KINASE-RELATED"/>
    <property type="match status" value="1"/>
</dbReference>
<comment type="subcellular location">
    <subcellularLocation>
        <location evidence="1">Cytoplasm</location>
    </subcellularLocation>
</comment>
<dbReference type="EMBL" id="FZOJ01000001">
    <property type="protein sequence ID" value="SNR89376.1"/>
    <property type="molecule type" value="Genomic_DNA"/>
</dbReference>
<dbReference type="InterPro" id="IPR036061">
    <property type="entry name" value="CheW-like_dom_sf"/>
</dbReference>
<evidence type="ECO:0000256" key="2">
    <source>
        <dbReference type="ARBA" id="ARBA00021483"/>
    </source>
</evidence>
<proteinExistence type="predicted"/>
<evidence type="ECO:0000313" key="6">
    <source>
        <dbReference type="EMBL" id="SNR89376.1"/>
    </source>
</evidence>
<dbReference type="FunFam" id="2.40.50.180:FF:000002">
    <property type="entry name" value="Chemotaxis protein CheW"/>
    <property type="match status" value="1"/>
</dbReference>
<keyword evidence="4" id="KW-0145">Chemotaxis</keyword>
<evidence type="ECO:0000256" key="3">
    <source>
        <dbReference type="ARBA" id="ARBA00022490"/>
    </source>
</evidence>
<accession>A0A239A119</accession>
<gene>
    <name evidence="6" type="ORF">SAMN05446037_1001271</name>
</gene>
<dbReference type="InterPro" id="IPR002545">
    <property type="entry name" value="CheW-lke_dom"/>
</dbReference>
<keyword evidence="7" id="KW-1185">Reference proteome</keyword>
<reference evidence="6 7" key="1">
    <citation type="submission" date="2017-06" db="EMBL/GenBank/DDBJ databases">
        <authorList>
            <person name="Kim H.J."/>
            <person name="Triplett B.A."/>
        </authorList>
    </citation>
    <scope>NUCLEOTIDE SEQUENCE [LARGE SCALE GENOMIC DNA]</scope>
    <source>
        <strain evidence="6 7">SCA</strain>
    </source>
</reference>
<sequence>MDNNNERTNQYVIFKLEEEYYGVAINFVETIEKVLEITRLPNTPHYIKGVINLRGEVIPVIDLRTRFKMGEKTLTEESRIIILTVEEMTIGLLVDSSSEVLTIEKENIDNTNSLINHTEDDYIKGIGKEDDRMIIILDILKILTQDSQEV</sequence>
<evidence type="ECO:0000256" key="1">
    <source>
        <dbReference type="ARBA" id="ARBA00004496"/>
    </source>
</evidence>
<dbReference type="SUPFAM" id="SSF50341">
    <property type="entry name" value="CheW-like"/>
    <property type="match status" value="1"/>
</dbReference>
<evidence type="ECO:0000313" key="7">
    <source>
        <dbReference type="Proteomes" id="UP000198304"/>
    </source>
</evidence>
<dbReference type="AlphaFoldDB" id="A0A239A119"/>